<dbReference type="eggNOG" id="COG4291">
    <property type="taxonomic scope" value="Bacteria"/>
</dbReference>
<organism evidence="2">
    <name type="scientific">Cyanothece sp. (strain PCC 7425 / ATCC 29141)</name>
    <dbReference type="NCBI Taxonomy" id="395961"/>
    <lineage>
        <taxon>Bacteria</taxon>
        <taxon>Bacillati</taxon>
        <taxon>Cyanobacteriota</taxon>
        <taxon>Cyanophyceae</taxon>
        <taxon>Gomontiellales</taxon>
        <taxon>Cyanothecaceae</taxon>
        <taxon>Cyanothece</taxon>
    </lineage>
</organism>
<dbReference type="AlphaFoldDB" id="B8HXE2"/>
<gene>
    <name evidence="2" type="ordered locus">Cyan7425_2476</name>
</gene>
<protein>
    <recommendedName>
        <fullName evidence="3">DUF1345 domain-containing protein</fullName>
    </recommendedName>
</protein>
<dbReference type="STRING" id="395961.Cyan7425_2476"/>
<keyword evidence="1" id="KW-1133">Transmembrane helix</keyword>
<evidence type="ECO:0008006" key="3">
    <source>
        <dbReference type="Google" id="ProtNLM"/>
    </source>
</evidence>
<evidence type="ECO:0000256" key="1">
    <source>
        <dbReference type="SAM" id="Phobius"/>
    </source>
</evidence>
<name>B8HXE2_CYAP4</name>
<accession>B8HXE2</accession>
<dbReference type="Pfam" id="PF07077">
    <property type="entry name" value="DUF1345"/>
    <property type="match status" value="1"/>
</dbReference>
<dbReference type="KEGG" id="cyn:Cyan7425_2476"/>
<feature type="transmembrane region" description="Helical" evidence="1">
    <location>
        <begin position="20"/>
        <end position="41"/>
    </location>
</feature>
<dbReference type="InterPro" id="IPR009781">
    <property type="entry name" value="DUF1345"/>
</dbReference>
<reference evidence="2" key="1">
    <citation type="submission" date="2009-01" db="EMBL/GenBank/DDBJ databases">
        <title>Complete sequence of chromosome Cyanothece sp. PCC 7425.</title>
        <authorList>
            <consortium name="US DOE Joint Genome Institute"/>
            <person name="Lucas S."/>
            <person name="Copeland A."/>
            <person name="Lapidus A."/>
            <person name="Glavina del Rio T."/>
            <person name="Dalin E."/>
            <person name="Tice H."/>
            <person name="Bruce D."/>
            <person name="Goodwin L."/>
            <person name="Pitluck S."/>
            <person name="Sims D."/>
            <person name="Meineke L."/>
            <person name="Brettin T."/>
            <person name="Detter J.C."/>
            <person name="Han C."/>
            <person name="Larimer F."/>
            <person name="Land M."/>
            <person name="Hauser L."/>
            <person name="Kyrpides N."/>
            <person name="Ovchinnikova G."/>
            <person name="Liberton M."/>
            <person name="Stoeckel J."/>
            <person name="Banerjee A."/>
            <person name="Singh A."/>
            <person name="Page L."/>
            <person name="Sato H."/>
            <person name="Zhao L."/>
            <person name="Sherman L."/>
            <person name="Pakrasi H."/>
            <person name="Richardson P."/>
        </authorList>
    </citation>
    <scope>NUCLEOTIDE SEQUENCE</scope>
    <source>
        <strain evidence="2">PCC 7425</strain>
    </source>
</reference>
<keyword evidence="1" id="KW-0812">Transmembrane</keyword>
<dbReference type="EMBL" id="CP001344">
    <property type="protein sequence ID" value="ACL44833.1"/>
    <property type="molecule type" value="Genomic_DNA"/>
</dbReference>
<dbReference type="HOGENOM" id="CLU_216877_0_0_3"/>
<proteinExistence type="predicted"/>
<evidence type="ECO:0000313" key="2">
    <source>
        <dbReference type="EMBL" id="ACL44833.1"/>
    </source>
</evidence>
<keyword evidence="1" id="KW-0472">Membrane</keyword>
<sequence length="46" mass="5051">MCYQTSDISVTSALMRRVTLVHSILSFIYVSCMVGLVVNLVSNVSI</sequence>